<evidence type="ECO:0000256" key="1">
    <source>
        <dbReference type="SAM" id="MobiDB-lite"/>
    </source>
</evidence>
<keyword evidence="2" id="KW-0732">Signal</keyword>
<organism evidence="3">
    <name type="scientific">uncultured Sphingomonadaceae bacterium</name>
    <dbReference type="NCBI Taxonomy" id="169976"/>
    <lineage>
        <taxon>Bacteria</taxon>
        <taxon>Pseudomonadati</taxon>
        <taxon>Pseudomonadota</taxon>
        <taxon>Alphaproteobacteria</taxon>
        <taxon>Sphingomonadales</taxon>
        <taxon>Sphingomonadaceae</taxon>
        <taxon>environmental samples</taxon>
    </lineage>
</organism>
<feature type="chain" id="PRO_5026986629" evidence="2">
    <location>
        <begin position="22"/>
        <end position="236"/>
    </location>
</feature>
<name>A0A6J4RRU0_9SPHN</name>
<proteinExistence type="predicted"/>
<dbReference type="AlphaFoldDB" id="A0A6J4RRU0"/>
<dbReference type="EMBL" id="CADCVW010000004">
    <property type="protein sequence ID" value="CAA9479310.1"/>
    <property type="molecule type" value="Genomic_DNA"/>
</dbReference>
<feature type="region of interest" description="Disordered" evidence="1">
    <location>
        <begin position="209"/>
        <end position="236"/>
    </location>
</feature>
<evidence type="ECO:0000313" key="3">
    <source>
        <dbReference type="EMBL" id="CAA9479310.1"/>
    </source>
</evidence>
<sequence length="236" mass="24222">MKLHLSAALLASVVMSTSALAQSAPVPQPAAYNTTTAPVFAPVAPAAPAVRDGQLAANTPVVIALNGEVSSRTHRLGDQFSASVASDVMVDGHVVIPRGTRAVGHVTRRVGKGSFGKAGKMEVAFRYIDLGGRRIPVEGLHLQKGNSKGGATAGAVLLAGAVGGFFVKGRSATMGEGREFTAHTLDAIPVSIPTAAGAPALIQASYTPSPVSMNVETPKERKRRAKEQASAAKRRA</sequence>
<accession>A0A6J4RRU0</accession>
<reference evidence="3" key="1">
    <citation type="submission" date="2020-02" db="EMBL/GenBank/DDBJ databases">
        <authorList>
            <person name="Meier V. D."/>
        </authorList>
    </citation>
    <scope>NUCLEOTIDE SEQUENCE</scope>
    <source>
        <strain evidence="3">AVDCRST_MAG39</strain>
    </source>
</reference>
<feature type="signal peptide" evidence="2">
    <location>
        <begin position="1"/>
        <end position="21"/>
    </location>
</feature>
<gene>
    <name evidence="3" type="ORF">AVDCRST_MAG39-60</name>
</gene>
<protein>
    <submittedName>
        <fullName evidence="3">Uncharacterized protein</fullName>
    </submittedName>
</protein>
<evidence type="ECO:0000256" key="2">
    <source>
        <dbReference type="SAM" id="SignalP"/>
    </source>
</evidence>